<evidence type="ECO:0000313" key="3">
    <source>
        <dbReference type="Proteomes" id="UP001497623"/>
    </source>
</evidence>
<name>A0AAV2SDU5_MEGNR</name>
<sequence>MMYKGNRLTPKTAHAEPSLLYRNSGHKGMSLSELAKSVDEQFVSYRRMWAHFRPGVTVLALGGHDLQRQELDSVSPYGSYAIQVKKLIQTFVFNASQNVCEGQRGNFSNYMETKHIFILVAPLRYLIGPLSKGTISLYDMPYQEWCARGVASPQHPINTTRCLPRHARRTWTVCVRPTAPLTLKLLFLFYFSSFFLYK</sequence>
<comment type="caution">
    <text evidence="2">The sequence shown here is derived from an EMBL/GenBank/DDBJ whole genome shotgun (WGS) entry which is preliminary data.</text>
</comment>
<proteinExistence type="predicted"/>
<keyword evidence="1" id="KW-0472">Membrane</keyword>
<dbReference type="EMBL" id="CAXKWB010057048">
    <property type="protein sequence ID" value="CAL4179134.1"/>
    <property type="molecule type" value="Genomic_DNA"/>
</dbReference>
<keyword evidence="3" id="KW-1185">Reference proteome</keyword>
<organism evidence="2 3">
    <name type="scientific">Meganyctiphanes norvegica</name>
    <name type="common">Northern krill</name>
    <name type="synonym">Thysanopoda norvegica</name>
    <dbReference type="NCBI Taxonomy" id="48144"/>
    <lineage>
        <taxon>Eukaryota</taxon>
        <taxon>Metazoa</taxon>
        <taxon>Ecdysozoa</taxon>
        <taxon>Arthropoda</taxon>
        <taxon>Crustacea</taxon>
        <taxon>Multicrustacea</taxon>
        <taxon>Malacostraca</taxon>
        <taxon>Eumalacostraca</taxon>
        <taxon>Eucarida</taxon>
        <taxon>Euphausiacea</taxon>
        <taxon>Euphausiidae</taxon>
        <taxon>Meganyctiphanes</taxon>
    </lineage>
</organism>
<feature type="non-terminal residue" evidence="2">
    <location>
        <position position="198"/>
    </location>
</feature>
<dbReference type="Proteomes" id="UP001497623">
    <property type="component" value="Unassembled WGS sequence"/>
</dbReference>
<evidence type="ECO:0000313" key="2">
    <source>
        <dbReference type="EMBL" id="CAL4179134.1"/>
    </source>
</evidence>
<evidence type="ECO:0000256" key="1">
    <source>
        <dbReference type="SAM" id="Phobius"/>
    </source>
</evidence>
<accession>A0AAV2SDU5</accession>
<keyword evidence="1" id="KW-1133">Transmembrane helix</keyword>
<gene>
    <name evidence="2" type="ORF">MNOR_LOCUS35111</name>
</gene>
<reference evidence="2 3" key="1">
    <citation type="submission" date="2024-05" db="EMBL/GenBank/DDBJ databases">
        <authorList>
            <person name="Wallberg A."/>
        </authorList>
    </citation>
    <scope>NUCLEOTIDE SEQUENCE [LARGE SCALE GENOMIC DNA]</scope>
</reference>
<protein>
    <submittedName>
        <fullName evidence="2">Uncharacterized protein</fullName>
    </submittedName>
</protein>
<feature type="transmembrane region" description="Helical" evidence="1">
    <location>
        <begin position="178"/>
        <end position="197"/>
    </location>
</feature>
<dbReference type="AlphaFoldDB" id="A0AAV2SDU5"/>
<keyword evidence="1" id="KW-0812">Transmembrane</keyword>